<accession>A0ABS9QGS9</accession>
<dbReference type="RefSeq" id="WP_239365836.1">
    <property type="nucleotide sequence ID" value="NZ_JAKREW010000011.1"/>
</dbReference>
<dbReference type="Proteomes" id="UP001201701">
    <property type="component" value="Unassembled WGS sequence"/>
</dbReference>
<comment type="caution">
    <text evidence="1">The sequence shown here is derived from an EMBL/GenBank/DDBJ whole genome shotgun (WGS) entry which is preliminary data.</text>
</comment>
<dbReference type="InterPro" id="IPR038282">
    <property type="entry name" value="DUF2267_sf"/>
</dbReference>
<reference evidence="1 2" key="1">
    <citation type="submission" date="2022-02" db="EMBL/GenBank/DDBJ databases">
        <title>Draft genome sequence of Mezorhizobium retamae strain IRAMC:0171 isolated from Retama raetam nodules.</title>
        <authorList>
            <person name="Bengaied R."/>
            <person name="Sbissi I."/>
            <person name="Huber K."/>
            <person name="Ghodbane F."/>
            <person name="Nouioui I."/>
            <person name="Tarhouni M."/>
            <person name="Gtari M."/>
        </authorList>
    </citation>
    <scope>NUCLEOTIDE SEQUENCE [LARGE SCALE GENOMIC DNA]</scope>
    <source>
        <strain evidence="1 2">IRAMC:0171</strain>
    </source>
</reference>
<dbReference type="InterPro" id="IPR018727">
    <property type="entry name" value="DUF2267"/>
</dbReference>
<gene>
    <name evidence="1" type="ORF">L4923_13525</name>
</gene>
<organism evidence="1 2">
    <name type="scientific">Mesorhizobium retamae</name>
    <dbReference type="NCBI Taxonomy" id="2912854"/>
    <lineage>
        <taxon>Bacteria</taxon>
        <taxon>Pseudomonadati</taxon>
        <taxon>Pseudomonadota</taxon>
        <taxon>Alphaproteobacteria</taxon>
        <taxon>Hyphomicrobiales</taxon>
        <taxon>Phyllobacteriaceae</taxon>
        <taxon>Mesorhizobium</taxon>
    </lineage>
</organism>
<keyword evidence="2" id="KW-1185">Reference proteome</keyword>
<sequence>MASTALHTSQKSFQHAAEQAQQWVNELAKDLDWSEQDALRLLRTVLHALRDWLSLEEIADLSSQLPALIRGIFFEGWSATEPARDRNKRDFVIRVRHGFGYEPNLDYDIAIGAVFRLLDHHLSHGEVVQVRNSMKKSLRHLWPHA</sequence>
<dbReference type="Gene3D" id="1.10.490.110">
    <property type="entry name" value="Uncharacterized conserved protein DUF2267"/>
    <property type="match status" value="1"/>
</dbReference>
<dbReference type="Pfam" id="PF10025">
    <property type="entry name" value="DUF2267"/>
    <property type="match status" value="1"/>
</dbReference>
<dbReference type="EMBL" id="JAKREW010000011">
    <property type="protein sequence ID" value="MCG7506038.1"/>
    <property type="molecule type" value="Genomic_DNA"/>
</dbReference>
<evidence type="ECO:0000313" key="2">
    <source>
        <dbReference type="Proteomes" id="UP001201701"/>
    </source>
</evidence>
<evidence type="ECO:0000313" key="1">
    <source>
        <dbReference type="EMBL" id="MCG7506038.1"/>
    </source>
</evidence>
<name>A0ABS9QGS9_9HYPH</name>
<protein>
    <submittedName>
        <fullName evidence="1">DUF2267 domain-containing protein</fullName>
    </submittedName>
</protein>
<proteinExistence type="predicted"/>